<name>A0ABT6DKJ4_9BACT</name>
<dbReference type="RefSeq" id="WP_277578513.1">
    <property type="nucleotide sequence ID" value="NZ_JANRMI010000003.1"/>
</dbReference>
<comment type="caution">
    <text evidence="2">The sequence shown here is derived from an EMBL/GenBank/DDBJ whole genome shotgun (WGS) entry which is preliminary data.</text>
</comment>
<feature type="region of interest" description="Disordered" evidence="1">
    <location>
        <begin position="131"/>
        <end position="170"/>
    </location>
</feature>
<accession>A0ABT6DKJ4</accession>
<proteinExistence type="predicted"/>
<protein>
    <recommendedName>
        <fullName evidence="4">DUF1801 domain-containing protein</fullName>
    </recommendedName>
</protein>
<gene>
    <name evidence="2" type="ORF">NWE73_11715</name>
</gene>
<evidence type="ECO:0000256" key="1">
    <source>
        <dbReference type="SAM" id="MobiDB-lite"/>
    </source>
</evidence>
<dbReference type="Proteomes" id="UP001152321">
    <property type="component" value="Unassembled WGS sequence"/>
</dbReference>
<evidence type="ECO:0008006" key="4">
    <source>
        <dbReference type="Google" id="ProtNLM"/>
    </source>
</evidence>
<keyword evidence="3" id="KW-1185">Reference proteome</keyword>
<reference evidence="2" key="1">
    <citation type="submission" date="2022-08" db="EMBL/GenBank/DDBJ databases">
        <title>Novel Bdellovibrio Species Isolated from Svalbard: Designation Bdellovibrio svalbardensis.</title>
        <authorList>
            <person name="Mitchell R.J."/>
            <person name="Choi S.Y."/>
        </authorList>
    </citation>
    <scope>NUCLEOTIDE SEQUENCE</scope>
    <source>
        <strain evidence="2">PAP01</strain>
    </source>
</reference>
<organism evidence="2 3">
    <name type="scientific">Bdellovibrio svalbardensis</name>
    <dbReference type="NCBI Taxonomy" id="2972972"/>
    <lineage>
        <taxon>Bacteria</taxon>
        <taxon>Pseudomonadati</taxon>
        <taxon>Bdellovibrionota</taxon>
        <taxon>Bdellovibrionia</taxon>
        <taxon>Bdellovibrionales</taxon>
        <taxon>Pseudobdellovibrionaceae</taxon>
        <taxon>Bdellovibrio</taxon>
    </lineage>
</organism>
<feature type="compositionally biased region" description="Basic and acidic residues" evidence="1">
    <location>
        <begin position="145"/>
        <end position="154"/>
    </location>
</feature>
<evidence type="ECO:0000313" key="2">
    <source>
        <dbReference type="EMBL" id="MDG0817037.1"/>
    </source>
</evidence>
<dbReference type="EMBL" id="JANRMI010000003">
    <property type="protein sequence ID" value="MDG0817037.1"/>
    <property type="molecule type" value="Genomic_DNA"/>
</dbReference>
<evidence type="ECO:0000313" key="3">
    <source>
        <dbReference type="Proteomes" id="UP001152321"/>
    </source>
</evidence>
<sequence length="170" mass="19817">MTELNNLYWIEELLPHDIQSLPKHGGIAYYLDMNLVLILVEKPESTYEHKGVTYPFKLWNGCIFPIEYKKQSAFFLKYSFLENHPANKDWLYIPAESENFEQEVRLMMREISKRNPLLGIPMKIKEPLAKKSTTAKAKKKAGKITKGDKKRENKFLLGVLNQNKKPTSET</sequence>
<feature type="compositionally biased region" description="Polar residues" evidence="1">
    <location>
        <begin position="160"/>
        <end position="170"/>
    </location>
</feature>